<name>A0A1G2F2I8_9BACT</name>
<feature type="domain" description="Glutamyl/glutaminyl-tRNA synthetase class Ib catalytic" evidence="8">
    <location>
        <begin position="102"/>
        <end position="269"/>
    </location>
</feature>
<accession>A0A1G2F2I8</accession>
<dbReference type="HAMAP" id="MF_00022">
    <property type="entry name" value="Glu_tRNA_synth_type1"/>
    <property type="match status" value="1"/>
</dbReference>
<dbReference type="PRINTS" id="PR00987">
    <property type="entry name" value="TRNASYNTHGLU"/>
</dbReference>
<feature type="short sequence motif" description="'HIGH' region" evidence="7">
    <location>
        <begin position="13"/>
        <end position="23"/>
    </location>
</feature>
<dbReference type="InterPro" id="IPR000924">
    <property type="entry name" value="Glu/Gln-tRNA-synth"/>
</dbReference>
<evidence type="ECO:0000256" key="6">
    <source>
        <dbReference type="ARBA" id="ARBA00023146"/>
    </source>
</evidence>
<feature type="binding site" evidence="7">
    <location>
        <position position="203"/>
    </location>
    <ligand>
        <name>ATP</name>
        <dbReference type="ChEBI" id="CHEBI:30616"/>
    </ligand>
</feature>
<keyword evidence="7" id="KW-0963">Cytoplasm</keyword>
<dbReference type="GO" id="GO:0005524">
    <property type="term" value="F:ATP binding"/>
    <property type="evidence" value="ECO:0007669"/>
    <property type="project" value="UniProtKB-UniRule"/>
</dbReference>
<dbReference type="Gene3D" id="1.10.10.350">
    <property type="match status" value="1"/>
</dbReference>
<dbReference type="InterPro" id="IPR033910">
    <property type="entry name" value="GluRS_core"/>
</dbReference>
<comment type="catalytic activity">
    <reaction evidence="7">
        <text>tRNA(Glu) + L-glutamate + ATP = L-glutamyl-tRNA(Glu) + AMP + diphosphate</text>
        <dbReference type="Rhea" id="RHEA:23540"/>
        <dbReference type="Rhea" id="RHEA-COMP:9663"/>
        <dbReference type="Rhea" id="RHEA-COMP:9680"/>
        <dbReference type="ChEBI" id="CHEBI:29985"/>
        <dbReference type="ChEBI" id="CHEBI:30616"/>
        <dbReference type="ChEBI" id="CHEBI:33019"/>
        <dbReference type="ChEBI" id="CHEBI:78442"/>
        <dbReference type="ChEBI" id="CHEBI:78520"/>
        <dbReference type="ChEBI" id="CHEBI:456215"/>
        <dbReference type="EC" id="6.1.1.17"/>
    </reaction>
</comment>
<dbReference type="CDD" id="cd00808">
    <property type="entry name" value="GluRS_core"/>
    <property type="match status" value="1"/>
</dbReference>
<comment type="similarity">
    <text evidence="1 7">Belongs to the class-I aminoacyl-tRNA synthetase family. Glutamate--tRNA ligase type 1 subfamily.</text>
</comment>
<dbReference type="InterPro" id="IPR020751">
    <property type="entry name" value="aa-tRNA-synth_I_codon-bd_sub2"/>
</dbReference>
<comment type="caution">
    <text evidence="7">Lacks conserved residue(s) required for the propagation of feature annotation.</text>
</comment>
<dbReference type="SUPFAM" id="SSF52374">
    <property type="entry name" value="Nucleotidylyl transferase"/>
    <property type="match status" value="1"/>
</dbReference>
<evidence type="ECO:0000313" key="11">
    <source>
        <dbReference type="Proteomes" id="UP000177810"/>
    </source>
</evidence>
<dbReference type="EC" id="6.1.1.17" evidence="7"/>
<dbReference type="PANTHER" id="PTHR43311">
    <property type="entry name" value="GLUTAMATE--TRNA LIGASE"/>
    <property type="match status" value="1"/>
</dbReference>
<reference evidence="10 11" key="1">
    <citation type="journal article" date="2016" name="Nat. Commun.">
        <title>Thousands of microbial genomes shed light on interconnected biogeochemical processes in an aquifer system.</title>
        <authorList>
            <person name="Anantharaman K."/>
            <person name="Brown C.T."/>
            <person name="Hug L.A."/>
            <person name="Sharon I."/>
            <person name="Castelle C.J."/>
            <person name="Probst A.J."/>
            <person name="Thomas B.C."/>
            <person name="Singh A."/>
            <person name="Wilkins M.J."/>
            <person name="Karaoz U."/>
            <person name="Brodie E.L."/>
            <person name="Williams K.H."/>
            <person name="Hubbard S.S."/>
            <person name="Banfield J.F."/>
        </authorList>
    </citation>
    <scope>NUCLEOTIDE SEQUENCE [LARGE SCALE GENOMIC DNA]</scope>
</reference>
<feature type="short sequence motif" description="'KMSKS' region" evidence="7">
    <location>
        <begin position="200"/>
        <end position="204"/>
    </location>
</feature>
<keyword evidence="3 7" id="KW-0547">Nucleotide-binding</keyword>
<proteinExistence type="inferred from homology"/>
<dbReference type="SUPFAM" id="SSF48163">
    <property type="entry name" value="An anticodon-binding domain of class I aminoacyl-tRNA synthetases"/>
    <property type="match status" value="1"/>
</dbReference>
<comment type="function">
    <text evidence="7">Catalyzes the attachment of glutamate to tRNA(Glu) in a two-step reaction: glutamate is first activated by ATP to form Glu-AMP and then transferred to the acceptor end of tRNA(Glu).</text>
</comment>
<evidence type="ECO:0000256" key="4">
    <source>
        <dbReference type="ARBA" id="ARBA00022840"/>
    </source>
</evidence>
<evidence type="ECO:0000259" key="8">
    <source>
        <dbReference type="Pfam" id="PF00749"/>
    </source>
</evidence>
<evidence type="ECO:0000256" key="2">
    <source>
        <dbReference type="ARBA" id="ARBA00022598"/>
    </source>
</evidence>
<dbReference type="PANTHER" id="PTHR43311:SF2">
    <property type="entry name" value="GLUTAMATE--TRNA LIGASE, MITOCHONDRIAL-RELATED"/>
    <property type="match status" value="1"/>
</dbReference>
<organism evidence="10 11">
    <name type="scientific">Candidatus Portnoybacteria bacterium RBG_13_40_8</name>
    <dbReference type="NCBI Taxonomy" id="1801990"/>
    <lineage>
        <taxon>Bacteria</taxon>
        <taxon>Candidatus Portnoyibacteriota</taxon>
    </lineage>
</organism>
<evidence type="ECO:0000313" key="10">
    <source>
        <dbReference type="EMBL" id="OGZ31808.1"/>
    </source>
</evidence>
<dbReference type="GO" id="GO:0008270">
    <property type="term" value="F:zinc ion binding"/>
    <property type="evidence" value="ECO:0007669"/>
    <property type="project" value="InterPro"/>
</dbReference>
<dbReference type="NCBIfam" id="TIGR00464">
    <property type="entry name" value="gltX_bact"/>
    <property type="match status" value="1"/>
</dbReference>
<keyword evidence="5 7" id="KW-0648">Protein biosynthesis</keyword>
<comment type="subunit">
    <text evidence="7">Monomer.</text>
</comment>
<sequence>MPKNPKIRVRFAPSPTGLFHVGSARTTLFNYLFAKKNQGSFILRIEDTDKERSKKEFEKDIMDGLEWLGLQWDELYYQSKRTKIYEKYLGQLLDSGKAYKRNIIWFKNPNKKVVFNDLIRGGIETDSSVLGDFSLAKDLKTPLYNFAAVIDDHEMKITHVIRGEDHISNTPKQILIYEALGWQPPQFAHLPLILGPDKSKLSKRHGAVSLTEYQEQGYLSEAMVNFMALLGWNPGDDKEIFSLEKLIKEFSLEKIQKGGAIFNIEKLDWFNKHYIRQKSTDELTTLCVPYLVESGLIKPVFSTKQYPPAYGGYVLEQKYLIAKTKEEISGEKLKKIISLERERIKSLSEVGDLTEFFFKEPKYKASLLKWKDMTKKEIVESLDLSLSILCDVKDGNFKIEKLKEILMKTAEKFGDRGKLLWPLRVALSGRDKSPGPFEIAEILGKEKTLKRIKKAISTTS</sequence>
<dbReference type="Gene3D" id="3.40.50.620">
    <property type="entry name" value="HUPs"/>
    <property type="match status" value="2"/>
</dbReference>
<dbReference type="InterPro" id="IPR045462">
    <property type="entry name" value="aa-tRNA-synth_I_cd-bd"/>
</dbReference>
<dbReference type="GO" id="GO:0000049">
    <property type="term" value="F:tRNA binding"/>
    <property type="evidence" value="ECO:0007669"/>
    <property type="project" value="InterPro"/>
</dbReference>
<dbReference type="InterPro" id="IPR008925">
    <property type="entry name" value="aa_tRNA-synth_I_cd-bd_sf"/>
</dbReference>
<comment type="caution">
    <text evidence="10">The sequence shown here is derived from an EMBL/GenBank/DDBJ whole genome shotgun (WGS) entry which is preliminary data.</text>
</comment>
<dbReference type="Pfam" id="PF00749">
    <property type="entry name" value="tRNA-synt_1c"/>
    <property type="match status" value="2"/>
</dbReference>
<evidence type="ECO:0000256" key="1">
    <source>
        <dbReference type="ARBA" id="ARBA00007894"/>
    </source>
</evidence>
<dbReference type="GO" id="GO:0005829">
    <property type="term" value="C:cytosol"/>
    <property type="evidence" value="ECO:0007669"/>
    <property type="project" value="TreeGrafter"/>
</dbReference>
<dbReference type="InterPro" id="IPR004527">
    <property type="entry name" value="Glu-tRNA-ligase_bac/mito"/>
</dbReference>
<keyword evidence="2 7" id="KW-0436">Ligase</keyword>
<comment type="subcellular location">
    <subcellularLocation>
        <location evidence="7">Cytoplasm</location>
    </subcellularLocation>
</comment>
<dbReference type="GO" id="GO:0004818">
    <property type="term" value="F:glutamate-tRNA ligase activity"/>
    <property type="evidence" value="ECO:0007669"/>
    <property type="project" value="UniProtKB-UniRule"/>
</dbReference>
<dbReference type="GO" id="GO:0006424">
    <property type="term" value="P:glutamyl-tRNA aminoacylation"/>
    <property type="evidence" value="ECO:0007669"/>
    <property type="project" value="UniProtKB-UniRule"/>
</dbReference>
<evidence type="ECO:0000256" key="5">
    <source>
        <dbReference type="ARBA" id="ARBA00022917"/>
    </source>
</evidence>
<dbReference type="InterPro" id="IPR014729">
    <property type="entry name" value="Rossmann-like_a/b/a_fold"/>
</dbReference>
<keyword evidence="6 7" id="KW-0030">Aminoacyl-tRNA synthetase</keyword>
<dbReference type="AlphaFoldDB" id="A0A1G2F2I8"/>
<evidence type="ECO:0000259" key="9">
    <source>
        <dbReference type="Pfam" id="PF19269"/>
    </source>
</evidence>
<evidence type="ECO:0000256" key="7">
    <source>
        <dbReference type="HAMAP-Rule" id="MF_00022"/>
    </source>
</evidence>
<dbReference type="Proteomes" id="UP000177810">
    <property type="component" value="Unassembled WGS sequence"/>
</dbReference>
<feature type="domain" description="Aminoacyl-tRNA synthetase class I anticodon-binding" evidence="9">
    <location>
        <begin position="320"/>
        <end position="456"/>
    </location>
</feature>
<dbReference type="Pfam" id="PF19269">
    <property type="entry name" value="Anticodon_2"/>
    <property type="match status" value="1"/>
</dbReference>
<gene>
    <name evidence="7" type="primary">gltX</name>
    <name evidence="10" type="ORF">A2V69_00935</name>
</gene>
<dbReference type="InterPro" id="IPR020058">
    <property type="entry name" value="Glu/Gln-tRNA-synth_Ib_cat-dom"/>
</dbReference>
<dbReference type="InterPro" id="IPR049940">
    <property type="entry name" value="GluQ/Sye"/>
</dbReference>
<keyword evidence="4 7" id="KW-0067">ATP-binding</keyword>
<dbReference type="STRING" id="1801990.A2V69_00935"/>
<dbReference type="EMBL" id="MHMT01000032">
    <property type="protein sequence ID" value="OGZ31808.1"/>
    <property type="molecule type" value="Genomic_DNA"/>
</dbReference>
<feature type="domain" description="Glutamyl/glutaminyl-tRNA synthetase class Ib catalytic" evidence="8">
    <location>
        <begin position="6"/>
        <end position="100"/>
    </location>
</feature>
<evidence type="ECO:0000256" key="3">
    <source>
        <dbReference type="ARBA" id="ARBA00022741"/>
    </source>
</evidence>
<protein>
    <recommendedName>
        <fullName evidence="7">Glutamate--tRNA ligase</fullName>
        <ecNumber evidence="7">6.1.1.17</ecNumber>
    </recommendedName>
    <alternativeName>
        <fullName evidence="7">Glutamyl-tRNA synthetase</fullName>
        <shortName evidence="7">GluRS</shortName>
    </alternativeName>
</protein>